<evidence type="ECO:0000313" key="3">
    <source>
        <dbReference type="EnsemblProtists" id="EKX51760"/>
    </source>
</evidence>
<feature type="region of interest" description="Disordered" evidence="1">
    <location>
        <begin position="1"/>
        <end position="29"/>
    </location>
</feature>
<evidence type="ECO:0000313" key="2">
    <source>
        <dbReference type="EMBL" id="EKX51760.1"/>
    </source>
</evidence>
<feature type="region of interest" description="Disordered" evidence="1">
    <location>
        <begin position="43"/>
        <end position="64"/>
    </location>
</feature>
<dbReference type="PaxDb" id="55529-EKX51760"/>
<dbReference type="AlphaFoldDB" id="L1JU90"/>
<gene>
    <name evidence="2" type="ORF">GUITHDRAFT_102367</name>
</gene>
<sequence length="115" mass="12390">MTRVLAITIVDLPPSPPSPPRRPSRPCFRLSPSQQAYLDAQVPTSPCAEEARQPAGRGVRVESEGKELMQGVMEARKAAAGLKKGRQEGTGASWRSQVFAESFEDVTAGALEFHA</sequence>
<evidence type="ECO:0000256" key="1">
    <source>
        <dbReference type="SAM" id="MobiDB-lite"/>
    </source>
</evidence>
<dbReference type="EMBL" id="JH992974">
    <property type="protein sequence ID" value="EKX51760.1"/>
    <property type="molecule type" value="Genomic_DNA"/>
</dbReference>
<dbReference type="GeneID" id="17308545"/>
<keyword evidence="4" id="KW-1185">Reference proteome</keyword>
<reference evidence="3" key="3">
    <citation type="submission" date="2016-03" db="UniProtKB">
        <authorList>
            <consortium name="EnsemblProtists"/>
        </authorList>
    </citation>
    <scope>IDENTIFICATION</scope>
</reference>
<reference evidence="2 4" key="1">
    <citation type="journal article" date="2012" name="Nature">
        <title>Algal genomes reveal evolutionary mosaicism and the fate of nucleomorphs.</title>
        <authorList>
            <consortium name="DOE Joint Genome Institute"/>
            <person name="Curtis B.A."/>
            <person name="Tanifuji G."/>
            <person name="Burki F."/>
            <person name="Gruber A."/>
            <person name="Irimia M."/>
            <person name="Maruyama S."/>
            <person name="Arias M.C."/>
            <person name="Ball S.G."/>
            <person name="Gile G.H."/>
            <person name="Hirakawa Y."/>
            <person name="Hopkins J.F."/>
            <person name="Kuo A."/>
            <person name="Rensing S.A."/>
            <person name="Schmutz J."/>
            <person name="Symeonidi A."/>
            <person name="Elias M."/>
            <person name="Eveleigh R.J."/>
            <person name="Herman E.K."/>
            <person name="Klute M.J."/>
            <person name="Nakayama T."/>
            <person name="Obornik M."/>
            <person name="Reyes-Prieto A."/>
            <person name="Armbrust E.V."/>
            <person name="Aves S.J."/>
            <person name="Beiko R.G."/>
            <person name="Coutinho P."/>
            <person name="Dacks J.B."/>
            <person name="Durnford D.G."/>
            <person name="Fast N.M."/>
            <person name="Green B.R."/>
            <person name="Grisdale C.J."/>
            <person name="Hempel F."/>
            <person name="Henrissat B."/>
            <person name="Hoppner M.P."/>
            <person name="Ishida K."/>
            <person name="Kim E."/>
            <person name="Koreny L."/>
            <person name="Kroth P.G."/>
            <person name="Liu Y."/>
            <person name="Malik S.B."/>
            <person name="Maier U.G."/>
            <person name="McRose D."/>
            <person name="Mock T."/>
            <person name="Neilson J.A."/>
            <person name="Onodera N.T."/>
            <person name="Poole A.M."/>
            <person name="Pritham E.J."/>
            <person name="Richards T.A."/>
            <person name="Rocap G."/>
            <person name="Roy S.W."/>
            <person name="Sarai C."/>
            <person name="Schaack S."/>
            <person name="Shirato S."/>
            <person name="Slamovits C.H."/>
            <person name="Spencer D.F."/>
            <person name="Suzuki S."/>
            <person name="Worden A.Z."/>
            <person name="Zauner S."/>
            <person name="Barry K."/>
            <person name="Bell C."/>
            <person name="Bharti A.K."/>
            <person name="Crow J.A."/>
            <person name="Grimwood J."/>
            <person name="Kramer R."/>
            <person name="Lindquist E."/>
            <person name="Lucas S."/>
            <person name="Salamov A."/>
            <person name="McFadden G.I."/>
            <person name="Lane C.E."/>
            <person name="Keeling P.J."/>
            <person name="Gray M.W."/>
            <person name="Grigoriev I.V."/>
            <person name="Archibald J.M."/>
        </authorList>
    </citation>
    <scope>NUCLEOTIDE SEQUENCE</scope>
    <source>
        <strain evidence="2 4">CCMP2712</strain>
    </source>
</reference>
<dbReference type="Proteomes" id="UP000011087">
    <property type="component" value="Unassembled WGS sequence"/>
</dbReference>
<reference evidence="4" key="2">
    <citation type="submission" date="2012-11" db="EMBL/GenBank/DDBJ databases">
        <authorList>
            <person name="Kuo A."/>
            <person name="Curtis B.A."/>
            <person name="Tanifuji G."/>
            <person name="Burki F."/>
            <person name="Gruber A."/>
            <person name="Irimia M."/>
            <person name="Maruyama S."/>
            <person name="Arias M.C."/>
            <person name="Ball S.G."/>
            <person name="Gile G.H."/>
            <person name="Hirakawa Y."/>
            <person name="Hopkins J.F."/>
            <person name="Rensing S.A."/>
            <person name="Schmutz J."/>
            <person name="Symeonidi A."/>
            <person name="Elias M."/>
            <person name="Eveleigh R.J."/>
            <person name="Herman E.K."/>
            <person name="Klute M.J."/>
            <person name="Nakayama T."/>
            <person name="Obornik M."/>
            <person name="Reyes-Prieto A."/>
            <person name="Armbrust E.V."/>
            <person name="Aves S.J."/>
            <person name="Beiko R.G."/>
            <person name="Coutinho P."/>
            <person name="Dacks J.B."/>
            <person name="Durnford D.G."/>
            <person name="Fast N.M."/>
            <person name="Green B.R."/>
            <person name="Grisdale C."/>
            <person name="Hempe F."/>
            <person name="Henrissat B."/>
            <person name="Hoppner M.P."/>
            <person name="Ishida K.-I."/>
            <person name="Kim E."/>
            <person name="Koreny L."/>
            <person name="Kroth P.G."/>
            <person name="Liu Y."/>
            <person name="Malik S.-B."/>
            <person name="Maier U.G."/>
            <person name="McRose D."/>
            <person name="Mock T."/>
            <person name="Neilson J.A."/>
            <person name="Onodera N.T."/>
            <person name="Poole A.M."/>
            <person name="Pritham E.J."/>
            <person name="Richards T.A."/>
            <person name="Rocap G."/>
            <person name="Roy S.W."/>
            <person name="Sarai C."/>
            <person name="Schaack S."/>
            <person name="Shirato S."/>
            <person name="Slamovits C.H."/>
            <person name="Spencer D.F."/>
            <person name="Suzuki S."/>
            <person name="Worden A.Z."/>
            <person name="Zauner S."/>
            <person name="Barry K."/>
            <person name="Bell C."/>
            <person name="Bharti A.K."/>
            <person name="Crow J.A."/>
            <person name="Grimwood J."/>
            <person name="Kramer R."/>
            <person name="Lindquist E."/>
            <person name="Lucas S."/>
            <person name="Salamov A."/>
            <person name="McFadden G.I."/>
            <person name="Lane C.E."/>
            <person name="Keeling P.J."/>
            <person name="Gray M.W."/>
            <person name="Grigoriev I.V."/>
            <person name="Archibald J.M."/>
        </authorList>
    </citation>
    <scope>NUCLEOTIDE SEQUENCE</scope>
    <source>
        <strain evidence="4">CCMP2712</strain>
    </source>
</reference>
<dbReference type="EnsemblProtists" id="EKX51760">
    <property type="protein sequence ID" value="EKX51760"/>
    <property type="gene ID" value="GUITHDRAFT_102367"/>
</dbReference>
<accession>L1JU90</accession>
<name>L1JU90_GUITC</name>
<dbReference type="HOGENOM" id="CLU_159642_0_0_1"/>
<proteinExistence type="predicted"/>
<evidence type="ECO:0000313" key="4">
    <source>
        <dbReference type="Proteomes" id="UP000011087"/>
    </source>
</evidence>
<dbReference type="KEGG" id="gtt:GUITHDRAFT_102367"/>
<dbReference type="RefSeq" id="XP_005838740.1">
    <property type="nucleotide sequence ID" value="XM_005838683.1"/>
</dbReference>
<protein>
    <submittedName>
        <fullName evidence="2 3">Uncharacterized protein</fullName>
    </submittedName>
</protein>
<organism evidence="2">
    <name type="scientific">Guillardia theta (strain CCMP2712)</name>
    <name type="common">Cryptophyte</name>
    <dbReference type="NCBI Taxonomy" id="905079"/>
    <lineage>
        <taxon>Eukaryota</taxon>
        <taxon>Cryptophyceae</taxon>
        <taxon>Pyrenomonadales</taxon>
        <taxon>Geminigeraceae</taxon>
        <taxon>Guillardia</taxon>
    </lineage>
</organism>